<protein>
    <submittedName>
        <fullName evidence="2">NAD-dependent epimerase</fullName>
    </submittedName>
</protein>
<reference evidence="2" key="2">
    <citation type="submission" date="2023-01" db="EMBL/GenBank/DDBJ databases">
        <authorList>
            <person name="Sun Q."/>
            <person name="Evtushenko L."/>
        </authorList>
    </citation>
    <scope>NUCLEOTIDE SEQUENCE</scope>
    <source>
        <strain evidence="2">VKM Ac-1321</strain>
    </source>
</reference>
<dbReference type="Pfam" id="PF01370">
    <property type="entry name" value="Epimerase"/>
    <property type="match status" value="1"/>
</dbReference>
<keyword evidence="3" id="KW-1185">Reference proteome</keyword>
<evidence type="ECO:0000313" key="2">
    <source>
        <dbReference type="EMBL" id="GLK99974.1"/>
    </source>
</evidence>
<sequence>MHVIVGAGSVGGAVALELAGSAERVTLVTRSGGGPAHPLVRRVAADAGDADALARIAQGAAVIYNCANPQYFEWPTAWPPMHNAMLRAARENGAVLAITAPLYGYGHVDRPMTEDMPLAAKTVKGRVRAQMWLDALASGVRTVEVRSSDWIGPKYSLISAALPAMRRGKTVWVPAPVDVPHSYTYTGDAARTLVALARDPRAWGQAWHTPSPPASTARRLLTRVAELAGLPAPTLRVYPKTVLRAAGLWDRFAKEFVEVRYQHDRPFVVDSSRVTSEFGLTATPLDDAIRETLKHA</sequence>
<dbReference type="InterPro" id="IPR001509">
    <property type="entry name" value="Epimerase_deHydtase"/>
</dbReference>
<feature type="domain" description="NAD-dependent epimerase/dehydratase" evidence="1">
    <location>
        <begin position="4"/>
        <end position="202"/>
    </location>
</feature>
<dbReference type="Proteomes" id="UP001143480">
    <property type="component" value="Unassembled WGS sequence"/>
</dbReference>
<name>A0A9W6KH46_9ACTN</name>
<dbReference type="RefSeq" id="WP_261962771.1">
    <property type="nucleotide sequence ID" value="NZ_BAAAXA010000001.1"/>
</dbReference>
<dbReference type="EMBL" id="BSFP01000006">
    <property type="protein sequence ID" value="GLK99974.1"/>
    <property type="molecule type" value="Genomic_DNA"/>
</dbReference>
<dbReference type="InterPro" id="IPR036291">
    <property type="entry name" value="NAD(P)-bd_dom_sf"/>
</dbReference>
<dbReference type="AlphaFoldDB" id="A0A9W6KH46"/>
<reference evidence="2" key="1">
    <citation type="journal article" date="2014" name="Int. J. Syst. Evol. Microbiol.">
        <title>Complete genome sequence of Corynebacterium casei LMG S-19264T (=DSM 44701T), isolated from a smear-ripened cheese.</title>
        <authorList>
            <consortium name="US DOE Joint Genome Institute (JGI-PGF)"/>
            <person name="Walter F."/>
            <person name="Albersmeier A."/>
            <person name="Kalinowski J."/>
            <person name="Ruckert C."/>
        </authorList>
    </citation>
    <scope>NUCLEOTIDE SEQUENCE</scope>
    <source>
        <strain evidence="2">VKM Ac-1321</strain>
    </source>
</reference>
<comment type="caution">
    <text evidence="2">The sequence shown here is derived from an EMBL/GenBank/DDBJ whole genome shotgun (WGS) entry which is preliminary data.</text>
</comment>
<proteinExistence type="predicted"/>
<dbReference type="Gene3D" id="3.40.50.720">
    <property type="entry name" value="NAD(P)-binding Rossmann-like Domain"/>
    <property type="match status" value="1"/>
</dbReference>
<gene>
    <name evidence="2" type="ORF">GCM10017581_017150</name>
</gene>
<evidence type="ECO:0000259" key="1">
    <source>
        <dbReference type="Pfam" id="PF01370"/>
    </source>
</evidence>
<accession>A0A9W6KH46</accession>
<dbReference type="SUPFAM" id="SSF51735">
    <property type="entry name" value="NAD(P)-binding Rossmann-fold domains"/>
    <property type="match status" value="1"/>
</dbReference>
<evidence type="ECO:0000313" key="3">
    <source>
        <dbReference type="Proteomes" id="UP001143480"/>
    </source>
</evidence>
<organism evidence="2 3">
    <name type="scientific">Dactylosporangium matsuzakiense</name>
    <dbReference type="NCBI Taxonomy" id="53360"/>
    <lineage>
        <taxon>Bacteria</taxon>
        <taxon>Bacillati</taxon>
        <taxon>Actinomycetota</taxon>
        <taxon>Actinomycetes</taxon>
        <taxon>Micromonosporales</taxon>
        <taxon>Micromonosporaceae</taxon>
        <taxon>Dactylosporangium</taxon>
    </lineage>
</organism>